<dbReference type="AlphaFoldDB" id="A0A7U9KQ91"/>
<proteinExistence type="inferred from homology"/>
<evidence type="ECO:0000256" key="1">
    <source>
        <dbReference type="ARBA" id="ARBA00011046"/>
    </source>
</evidence>
<dbReference type="GeneID" id="95619580"/>
<dbReference type="InterPro" id="IPR005650">
    <property type="entry name" value="BlaI_family"/>
</dbReference>
<dbReference type="Pfam" id="PF03965">
    <property type="entry name" value="Penicillinase_R"/>
    <property type="match status" value="1"/>
</dbReference>
<keyword evidence="3" id="KW-0238">DNA-binding</keyword>
<dbReference type="Proteomes" id="UP000287830">
    <property type="component" value="Unassembled WGS sequence"/>
</dbReference>
<dbReference type="InterPro" id="IPR036390">
    <property type="entry name" value="WH_DNA-bd_sf"/>
</dbReference>
<comment type="similarity">
    <text evidence="1">Belongs to the BlaI transcriptional regulatory family.</text>
</comment>
<dbReference type="InterPro" id="IPR036388">
    <property type="entry name" value="WH-like_DNA-bd_sf"/>
</dbReference>
<dbReference type="EMBL" id="BHZC01000001">
    <property type="protein sequence ID" value="GCD32791.1"/>
    <property type="molecule type" value="Genomic_DNA"/>
</dbReference>
<dbReference type="GO" id="GO:0003677">
    <property type="term" value="F:DNA binding"/>
    <property type="evidence" value="ECO:0007669"/>
    <property type="project" value="UniProtKB-KW"/>
</dbReference>
<dbReference type="Gene3D" id="6.10.140.850">
    <property type="match status" value="1"/>
</dbReference>
<evidence type="ECO:0000256" key="3">
    <source>
        <dbReference type="ARBA" id="ARBA00023125"/>
    </source>
</evidence>
<name>A0A7U9KQ91_9ACTN</name>
<keyword evidence="4" id="KW-0804">Transcription</keyword>
<comment type="caution">
    <text evidence="5">The sequence shown here is derived from an EMBL/GenBank/DDBJ whole genome shotgun (WGS) entry which is preliminary data.</text>
</comment>
<evidence type="ECO:0008006" key="7">
    <source>
        <dbReference type="Google" id="ProtNLM"/>
    </source>
</evidence>
<dbReference type="Gene3D" id="1.10.10.10">
    <property type="entry name" value="Winged helix-like DNA-binding domain superfamily/Winged helix DNA-binding domain"/>
    <property type="match status" value="1"/>
</dbReference>
<gene>
    <name evidence="5" type="ORF">OEIGOIKO_00508</name>
</gene>
<protein>
    <recommendedName>
        <fullName evidence="7">CopY family transcriptional regulator</fullName>
    </recommendedName>
</protein>
<evidence type="ECO:0000256" key="4">
    <source>
        <dbReference type="ARBA" id="ARBA00023163"/>
    </source>
</evidence>
<reference evidence="5 6" key="1">
    <citation type="submission" date="2018-11" db="EMBL/GenBank/DDBJ databases">
        <title>Whole genome sequence of Streptomyces chrestomyceticus NBRC 13444(T).</title>
        <authorList>
            <person name="Komaki H."/>
            <person name="Tamura T."/>
        </authorList>
    </citation>
    <scope>NUCLEOTIDE SEQUENCE [LARGE SCALE GENOMIC DNA]</scope>
    <source>
        <strain evidence="5 6">NBRC 13444</strain>
    </source>
</reference>
<evidence type="ECO:0000313" key="5">
    <source>
        <dbReference type="EMBL" id="GCD32791.1"/>
    </source>
</evidence>
<sequence>MNAEKDERRPGGELEAAVLAALWAADTPLTPAQVQAALDSGLARTTVTTILSRLHEKGTLHRERQGRGYAYRPVHDPHGLTALRMHGELDRDSDRQTVLARFVAQLSPDDEQVLRRLLEEGP</sequence>
<dbReference type="SUPFAM" id="SSF46785">
    <property type="entry name" value="Winged helix' DNA-binding domain"/>
    <property type="match status" value="1"/>
</dbReference>
<dbReference type="RefSeq" id="WP_167515024.1">
    <property type="nucleotide sequence ID" value="NZ_BHZC01000001.1"/>
</dbReference>
<dbReference type="GO" id="GO:0045892">
    <property type="term" value="P:negative regulation of DNA-templated transcription"/>
    <property type="evidence" value="ECO:0007669"/>
    <property type="project" value="InterPro"/>
</dbReference>
<evidence type="ECO:0000256" key="2">
    <source>
        <dbReference type="ARBA" id="ARBA00023015"/>
    </source>
</evidence>
<evidence type="ECO:0000313" key="6">
    <source>
        <dbReference type="Proteomes" id="UP000287830"/>
    </source>
</evidence>
<accession>A0A7U9KQ91</accession>
<organism evidence="5 6">
    <name type="scientific">Streptomyces chrestomyceticus JCM 4735</name>
    <dbReference type="NCBI Taxonomy" id="1306181"/>
    <lineage>
        <taxon>Bacteria</taxon>
        <taxon>Bacillati</taxon>
        <taxon>Actinomycetota</taxon>
        <taxon>Actinomycetes</taxon>
        <taxon>Kitasatosporales</taxon>
        <taxon>Streptomycetaceae</taxon>
        <taxon>Streptomyces</taxon>
    </lineage>
</organism>
<keyword evidence="2" id="KW-0805">Transcription regulation</keyword>